<sequence>MSEAWVNRWFTPNACSFCDDVFAELADVVFMDAWLPEYSKDSKGTSLALVRSSFVNDIFSDGIESSQIDANTISIDKIVQSQAGVIDLKRDLLSYRLYIEQKNKLNSHKKRVRLSDNISLIKKNEFQIKIKMQQLSKSVLKECFQENKFNTSKFKGEMQYNLRIMNRIQLLNKFFKLPSQFIQKIKYHIEK</sequence>
<dbReference type="Proteomes" id="UP001056766">
    <property type="component" value="Unassembled WGS sequence"/>
</dbReference>
<reference evidence="2" key="2">
    <citation type="submission" date="2021-04" db="EMBL/GenBank/DDBJ databases">
        <authorList>
            <person name="Dong X."/>
        </authorList>
    </citation>
    <scope>NUCLEOTIDE SEQUENCE</scope>
    <source>
        <strain evidence="2">LLY</strain>
    </source>
</reference>
<dbReference type="EMBL" id="JAGSOI010000057">
    <property type="protein sequence ID" value="MCM1987577.1"/>
    <property type="molecule type" value="Genomic_DNA"/>
</dbReference>
<dbReference type="RefSeq" id="WP_250868927.1">
    <property type="nucleotide sequence ID" value="NZ_JAGSOI010000057.1"/>
</dbReference>
<name>A0A9E4ZH50_9EURY</name>
<evidence type="ECO:0000313" key="2">
    <source>
        <dbReference type="EMBL" id="MCM1987577.1"/>
    </source>
</evidence>
<protein>
    <submittedName>
        <fullName evidence="2">Coenzyme F420 hydrogenase/dehydrogenase, beta subunit C-terminal domain</fullName>
    </submittedName>
</protein>
<accession>A0A9E4ZH50</accession>
<proteinExistence type="predicted"/>
<evidence type="ECO:0000313" key="3">
    <source>
        <dbReference type="Proteomes" id="UP001056766"/>
    </source>
</evidence>
<gene>
    <name evidence="2" type="ORF">KDK67_11410</name>
</gene>
<reference evidence="2" key="1">
    <citation type="journal article" date="2021" name="mSystems">
        <title>Bacteria and Archaea Synergistically Convert Glycine Betaine to Biogenic Methane in the Formosa Cold Seep of the South China Sea.</title>
        <authorList>
            <person name="Li L."/>
            <person name="Zhang W."/>
            <person name="Zhang S."/>
            <person name="Song L."/>
            <person name="Sun Q."/>
            <person name="Zhang H."/>
            <person name="Xiang H."/>
            <person name="Dong X."/>
        </authorList>
    </citation>
    <scope>NUCLEOTIDE SEQUENCE</scope>
    <source>
        <strain evidence="2">LLY</strain>
    </source>
</reference>
<dbReference type="InterPro" id="IPR007525">
    <property type="entry name" value="FrhB_FdhB_C"/>
</dbReference>
<dbReference type="Pfam" id="PF04432">
    <property type="entry name" value="FrhB_FdhB_C"/>
    <property type="match status" value="1"/>
</dbReference>
<feature type="domain" description="Coenzyme F420 hydrogenase/dehydrogenase beta subunit C-terminal" evidence="1">
    <location>
        <begin position="9"/>
        <end position="73"/>
    </location>
</feature>
<organism evidence="2 3">
    <name type="scientific">Methanococcoides seepicolus</name>
    <dbReference type="NCBI Taxonomy" id="2828780"/>
    <lineage>
        <taxon>Archaea</taxon>
        <taxon>Methanobacteriati</taxon>
        <taxon>Methanobacteriota</taxon>
        <taxon>Stenosarchaea group</taxon>
        <taxon>Methanomicrobia</taxon>
        <taxon>Methanosarcinales</taxon>
        <taxon>Methanosarcinaceae</taxon>
        <taxon>Methanococcoides</taxon>
    </lineage>
</organism>
<keyword evidence="3" id="KW-1185">Reference proteome</keyword>
<evidence type="ECO:0000259" key="1">
    <source>
        <dbReference type="Pfam" id="PF04432"/>
    </source>
</evidence>
<comment type="caution">
    <text evidence="2">The sequence shown here is derived from an EMBL/GenBank/DDBJ whole genome shotgun (WGS) entry which is preliminary data.</text>
</comment>
<dbReference type="AlphaFoldDB" id="A0A9E4ZH50"/>